<feature type="domain" description="Roadblock/LAMTOR2" evidence="1">
    <location>
        <begin position="2"/>
        <end position="98"/>
    </location>
</feature>
<evidence type="ECO:0000313" key="2">
    <source>
        <dbReference type="EMBL" id="MCQ4082894.1"/>
    </source>
</evidence>
<accession>A0ABT1PYY1</accession>
<dbReference type="Pfam" id="PF03259">
    <property type="entry name" value="Robl_LC7"/>
    <property type="match status" value="1"/>
</dbReference>
<dbReference type="Gene3D" id="3.30.450.30">
    <property type="entry name" value="Dynein light chain 2a, cytoplasmic"/>
    <property type="match status" value="1"/>
</dbReference>
<sequence>MDWIFKDLAASVPQIRHVVLLSADGLRMAEYATDPDNSDPHTAEYLAATCASLQSLAAAVGEMFPHGDGKMRMVVIEVSGGFLYLMAAGARAYLAVMADHGVDAGLLAQCMRDLVARIGEHLTSPPRMTGSPHA</sequence>
<gene>
    <name evidence="2" type="ORF">NGB36_20380</name>
</gene>
<comment type="caution">
    <text evidence="2">The sequence shown here is derived from an EMBL/GenBank/DDBJ whole genome shotgun (WGS) entry which is preliminary data.</text>
</comment>
<dbReference type="InterPro" id="IPR004942">
    <property type="entry name" value="Roadblock/LAMTOR2_dom"/>
</dbReference>
<organism evidence="2 3">
    <name type="scientific">Streptomyces humicola</name>
    <dbReference type="NCBI Taxonomy" id="2953240"/>
    <lineage>
        <taxon>Bacteria</taxon>
        <taxon>Bacillati</taxon>
        <taxon>Actinomycetota</taxon>
        <taxon>Actinomycetes</taxon>
        <taxon>Kitasatosporales</taxon>
        <taxon>Streptomycetaceae</taxon>
        <taxon>Streptomyces</taxon>
    </lineage>
</organism>
<name>A0ABT1PYY1_9ACTN</name>
<evidence type="ECO:0000313" key="3">
    <source>
        <dbReference type="Proteomes" id="UP001057702"/>
    </source>
</evidence>
<dbReference type="InterPro" id="IPR053141">
    <property type="entry name" value="Mycobact_SerProt_Inhib_Rv3364c"/>
</dbReference>
<dbReference type="PANTHER" id="PTHR36222">
    <property type="entry name" value="SERINE PROTEASE INHIBITOR RV3364C"/>
    <property type="match status" value="1"/>
</dbReference>
<dbReference type="PANTHER" id="PTHR36222:SF1">
    <property type="entry name" value="SERINE PROTEASE INHIBITOR RV3364C"/>
    <property type="match status" value="1"/>
</dbReference>
<dbReference type="RefSeq" id="WP_255921799.1">
    <property type="nucleotide sequence ID" value="NZ_JANFNG010000016.1"/>
</dbReference>
<dbReference type="SUPFAM" id="SSF103196">
    <property type="entry name" value="Roadblock/LC7 domain"/>
    <property type="match status" value="1"/>
</dbReference>
<dbReference type="SMART" id="SM00960">
    <property type="entry name" value="Robl_LC7"/>
    <property type="match status" value="1"/>
</dbReference>
<keyword evidence="3" id="KW-1185">Reference proteome</keyword>
<reference evidence="2" key="1">
    <citation type="submission" date="2022-06" db="EMBL/GenBank/DDBJ databases">
        <title>Draft genome sequence of Streptomyces sp. RB6PN25 isolated from peat swamp forest in Thailand.</title>
        <authorList>
            <person name="Duangmal K."/>
            <person name="Klaysubun C."/>
        </authorList>
    </citation>
    <scope>NUCLEOTIDE SEQUENCE</scope>
    <source>
        <strain evidence="2">RB6PN25</strain>
    </source>
</reference>
<proteinExistence type="predicted"/>
<protein>
    <submittedName>
        <fullName evidence="2">Roadblock/LC7 domain-containing protein</fullName>
    </submittedName>
</protein>
<evidence type="ECO:0000259" key="1">
    <source>
        <dbReference type="SMART" id="SM00960"/>
    </source>
</evidence>
<dbReference type="Proteomes" id="UP001057702">
    <property type="component" value="Unassembled WGS sequence"/>
</dbReference>
<dbReference type="EMBL" id="JANFNG010000016">
    <property type="protein sequence ID" value="MCQ4082894.1"/>
    <property type="molecule type" value="Genomic_DNA"/>
</dbReference>